<dbReference type="Proteomes" id="UP000215185">
    <property type="component" value="Chromosome 1"/>
</dbReference>
<dbReference type="InterPro" id="IPR048052">
    <property type="entry name" value="FM1-like"/>
</dbReference>
<dbReference type="InterPro" id="IPR041033">
    <property type="entry name" value="SpaA_PFL_dom_1"/>
</dbReference>
<gene>
    <name evidence="5" type="ORF">SAMEA4412692_01061</name>
</gene>
<dbReference type="OrthoDB" id="2199792at2"/>
<feature type="region of interest" description="Disordered" evidence="1">
    <location>
        <begin position="304"/>
        <end position="325"/>
    </location>
</feature>
<evidence type="ECO:0000256" key="3">
    <source>
        <dbReference type="SAM" id="SignalP"/>
    </source>
</evidence>
<dbReference type="InterPro" id="IPR013783">
    <property type="entry name" value="Ig-like_fold"/>
</dbReference>
<feature type="transmembrane region" description="Helical" evidence="2">
    <location>
        <begin position="448"/>
        <end position="466"/>
    </location>
</feature>
<keyword evidence="6" id="KW-1185">Reference proteome</keyword>
<name>A0A239SUD4_9STRE</name>
<proteinExistence type="predicted"/>
<sequence length="475" mass="50609">MKTLEKLFSLLMIAVVLLAGALPGFAQEVDTTKGGEGTITITNASKGQTYTIYKLFDATVGEGGIISYKLPAGKTAENFGGDKWFTVDAKGNIMAKENVDVSSAEFKTWAEANGTEVAKATAEDQSLTFTKVPYGYYFIKSSLGATLTVDSTNPSATVIDKNDTKPVIPDDSDGGKKIVSAGGASNTTTAKIGDKVDFQVKFSATNFVTENKETKQITEYTIADTPTGLNIDQASVKVTVGGQDVTSGATITKDAQTGKLTVKIPWVSGENSIYNSPADIVLSYSATVTKDAKEGAATNTADISYKTKGSDTDTPVPPTDPDKTKTTVKNYNFKLNKVNQKNTTITGAQFKLFDAKTEGTEIKVVKEAEGTYRVAEAGEEGALIDAGVATVKGLKGNTSYWLEEIKAPDGYNILTERQEVKFAEDNIEVTVVNKAGTELPSTGSFGTMLFYLIGSVLVIGAMIVMISKRRIKNQQ</sequence>
<keyword evidence="3" id="KW-0732">Signal</keyword>
<evidence type="ECO:0000313" key="5">
    <source>
        <dbReference type="EMBL" id="SNU88438.1"/>
    </source>
</evidence>
<keyword evidence="2" id="KW-1133">Transmembrane helix</keyword>
<dbReference type="RefSeq" id="WP_018373943.1">
    <property type="nucleotide sequence ID" value="NZ_LT906439.1"/>
</dbReference>
<dbReference type="STRING" id="1123308.GCA_000380085_01400"/>
<feature type="domain" description="SpaA-like prealbumin fold" evidence="4">
    <location>
        <begin position="332"/>
        <end position="434"/>
    </location>
</feature>
<dbReference type="EMBL" id="LT906439">
    <property type="protein sequence ID" value="SNU88438.1"/>
    <property type="molecule type" value="Genomic_DNA"/>
</dbReference>
<organism evidence="5 6">
    <name type="scientific">Streptococcus merionis</name>
    <dbReference type="NCBI Taxonomy" id="400065"/>
    <lineage>
        <taxon>Bacteria</taxon>
        <taxon>Bacillati</taxon>
        <taxon>Bacillota</taxon>
        <taxon>Bacilli</taxon>
        <taxon>Lactobacillales</taxon>
        <taxon>Streptococcaceae</taxon>
        <taxon>Streptococcus</taxon>
    </lineage>
</organism>
<dbReference type="NCBIfam" id="TIGR01167">
    <property type="entry name" value="LPXTG_anchor"/>
    <property type="match status" value="1"/>
</dbReference>
<dbReference type="Gene3D" id="2.60.40.740">
    <property type="match status" value="1"/>
</dbReference>
<keyword evidence="2" id="KW-0472">Membrane</keyword>
<dbReference type="eggNOG" id="COG4932">
    <property type="taxonomic scope" value="Bacteria"/>
</dbReference>
<accession>A0A239SUD4</accession>
<evidence type="ECO:0000259" key="4">
    <source>
        <dbReference type="Pfam" id="PF17802"/>
    </source>
</evidence>
<dbReference type="Pfam" id="PF17802">
    <property type="entry name" value="SpaA"/>
    <property type="match status" value="1"/>
</dbReference>
<dbReference type="KEGG" id="smen:SAMEA4412692_1061"/>
<dbReference type="AlphaFoldDB" id="A0A239SUD4"/>
<protein>
    <submittedName>
        <fullName evidence="5">Autotransporter adhesin</fullName>
    </submittedName>
</protein>
<evidence type="ECO:0000256" key="2">
    <source>
        <dbReference type="SAM" id="Phobius"/>
    </source>
</evidence>
<dbReference type="NCBIfam" id="NF033902">
    <property type="entry name" value="iso_D2_wall_anc"/>
    <property type="match status" value="1"/>
</dbReference>
<evidence type="ECO:0000313" key="6">
    <source>
        <dbReference type="Proteomes" id="UP000215185"/>
    </source>
</evidence>
<feature type="signal peptide" evidence="3">
    <location>
        <begin position="1"/>
        <end position="26"/>
    </location>
</feature>
<reference evidence="5 6" key="1">
    <citation type="submission" date="2017-06" db="EMBL/GenBank/DDBJ databases">
        <authorList>
            <consortium name="Pathogen Informatics"/>
        </authorList>
    </citation>
    <scope>NUCLEOTIDE SEQUENCE [LARGE SCALE GENOMIC DNA]</scope>
    <source>
        <strain evidence="5 6">NCTC13788</strain>
    </source>
</reference>
<evidence type="ECO:0000256" key="1">
    <source>
        <dbReference type="SAM" id="MobiDB-lite"/>
    </source>
</evidence>
<dbReference type="Gene3D" id="2.60.40.10">
    <property type="entry name" value="Immunoglobulins"/>
    <property type="match status" value="1"/>
</dbReference>
<feature type="chain" id="PRO_5039287205" evidence="3">
    <location>
        <begin position="27"/>
        <end position="475"/>
    </location>
</feature>
<keyword evidence="2" id="KW-0812">Transmembrane</keyword>